<evidence type="ECO:0000313" key="16">
    <source>
        <dbReference type="EMBL" id="MBB6479599.1"/>
    </source>
</evidence>
<dbReference type="GO" id="GO:0005524">
    <property type="term" value="F:ATP binding"/>
    <property type="evidence" value="ECO:0007669"/>
    <property type="project" value="UniProtKB-KW"/>
</dbReference>
<dbReference type="RefSeq" id="WP_184744982.1">
    <property type="nucleotide sequence ID" value="NZ_JACHGJ010000002.1"/>
</dbReference>
<dbReference type="Pfam" id="PF03412">
    <property type="entry name" value="Peptidase_C39"/>
    <property type="match status" value="1"/>
</dbReference>
<dbReference type="GO" id="GO:0005886">
    <property type="term" value="C:plasma membrane"/>
    <property type="evidence" value="ECO:0007669"/>
    <property type="project" value="UniProtKB-SubCell"/>
</dbReference>
<evidence type="ECO:0000259" key="14">
    <source>
        <dbReference type="PROSITE" id="PS50929"/>
    </source>
</evidence>
<dbReference type="CDD" id="cd02418">
    <property type="entry name" value="Peptidase_C39B"/>
    <property type="match status" value="1"/>
</dbReference>
<dbReference type="GO" id="GO:0043214">
    <property type="term" value="F:ABC-type bacteriocin transporter activity"/>
    <property type="evidence" value="ECO:0007669"/>
    <property type="project" value="InterPro"/>
</dbReference>
<evidence type="ECO:0000256" key="7">
    <source>
        <dbReference type="ARBA" id="ARBA00022801"/>
    </source>
</evidence>
<dbReference type="Gene3D" id="3.40.50.300">
    <property type="entry name" value="P-loop containing nucleotide triphosphate hydrolases"/>
    <property type="match status" value="1"/>
</dbReference>
<evidence type="ECO:0000256" key="5">
    <source>
        <dbReference type="ARBA" id="ARBA00022692"/>
    </source>
</evidence>
<keyword evidence="11 12" id="KW-0472">Membrane</keyword>
<feature type="domain" description="Peptidase C39" evidence="15">
    <location>
        <begin position="8"/>
        <end position="131"/>
    </location>
</feature>
<feature type="transmembrane region" description="Helical" evidence="12">
    <location>
        <begin position="198"/>
        <end position="218"/>
    </location>
</feature>
<dbReference type="PROSITE" id="PS00211">
    <property type="entry name" value="ABC_TRANSPORTER_1"/>
    <property type="match status" value="1"/>
</dbReference>
<sequence>MKYFFIRQHDITDCGAACIATISKQFGLNFPIAKIRKIAGTDKAGTNALGLIKASEKLGFDAKGVRAEPEDLNEKLPLPCIAHVIKDDLLHYVVIHKITKKKMIIADPAEGLVHYKKEDFLKIWTGVLILMMPSESFKKGSEKIGFFERFLSLLYPHKKLMTEIIISSFLLSLMGMLGAFFFKYLIDEVFISGLLDSLHIVAGGMMILTVFRIILGAFRQHLLVYLTQKIDISLVFSYYRHVLKLPISFFDSRRTGEILSRLNDASKIQEAVSGVTLSVILDSTMVVGAGIILYLQSSTLFLISLILVPFSAVILFLFVKPFQQRQRQVMTEAADTESQLVESVSGIATVKAVNGERQAVEETEKFFLKTVFTSFRIAKLENIQGSLQDFITAAGGLMILWIGGVLVIKGQISIGQLITFNALLAYFHEPIQNLIGLQPALQEAFVAAERLGEILDLEIESPDEDLMKPECFTGAIDFQNVTFRYGTREEVISDFSLKIHPGEKIAVVGESGSGKTTLVKMLFKYYVPEKGKISIDGLDLRDLDTENLRSRIGYVPQDIVLFSGSVRDNIAYGNREASFESIVRAAELAQAHGFINELPLRYRTKVGERGATLSGGQRQRIALARAILNNPQILILDEATSSLDSISERAIHNTIDELSRDITTIIIAHRLSTVVKCDKIVVMEKGEIREWGTHQELIDKGERYGQLWQSQCLV</sequence>
<dbReference type="InterPro" id="IPR017871">
    <property type="entry name" value="ABC_transporter-like_CS"/>
</dbReference>
<dbReference type="Gene3D" id="1.20.1560.10">
    <property type="entry name" value="ABC transporter type 1, transmembrane domain"/>
    <property type="match status" value="1"/>
</dbReference>
<name>A0A841R9I1_9SPIO</name>
<dbReference type="Pfam" id="PF00005">
    <property type="entry name" value="ABC_tran"/>
    <property type="match status" value="1"/>
</dbReference>
<keyword evidence="17" id="KW-1185">Reference proteome</keyword>
<evidence type="ECO:0000259" key="15">
    <source>
        <dbReference type="PROSITE" id="PS50990"/>
    </source>
</evidence>
<evidence type="ECO:0000256" key="4">
    <source>
        <dbReference type="ARBA" id="ARBA00022670"/>
    </source>
</evidence>
<feature type="transmembrane region" description="Helical" evidence="12">
    <location>
        <begin position="390"/>
        <end position="408"/>
    </location>
</feature>
<keyword evidence="4" id="KW-0645">Protease</keyword>
<evidence type="ECO:0000256" key="3">
    <source>
        <dbReference type="ARBA" id="ARBA00022475"/>
    </source>
</evidence>
<evidence type="ECO:0000256" key="2">
    <source>
        <dbReference type="ARBA" id="ARBA00022448"/>
    </source>
</evidence>
<keyword evidence="7" id="KW-0378">Hydrolase</keyword>
<dbReference type="Gene3D" id="3.90.70.10">
    <property type="entry name" value="Cysteine proteinases"/>
    <property type="match status" value="1"/>
</dbReference>
<dbReference type="PROSITE" id="PS50893">
    <property type="entry name" value="ABC_TRANSPORTER_2"/>
    <property type="match status" value="1"/>
</dbReference>
<proteinExistence type="predicted"/>
<dbReference type="InterPro" id="IPR005074">
    <property type="entry name" value="Peptidase_C39"/>
</dbReference>
<evidence type="ECO:0000259" key="13">
    <source>
        <dbReference type="PROSITE" id="PS50893"/>
    </source>
</evidence>
<dbReference type="InterPro" id="IPR003439">
    <property type="entry name" value="ABC_transporter-like_ATP-bd"/>
</dbReference>
<organism evidence="16 17">
    <name type="scientific">Spirochaeta isovalerica</name>
    <dbReference type="NCBI Taxonomy" id="150"/>
    <lineage>
        <taxon>Bacteria</taxon>
        <taxon>Pseudomonadati</taxon>
        <taxon>Spirochaetota</taxon>
        <taxon>Spirochaetia</taxon>
        <taxon>Spirochaetales</taxon>
        <taxon>Spirochaetaceae</taxon>
        <taxon>Spirochaeta</taxon>
    </lineage>
</organism>
<keyword evidence="8 16" id="KW-0067">ATP-binding</keyword>
<comment type="caution">
    <text evidence="16">The sequence shown here is derived from an EMBL/GenBank/DDBJ whole genome shotgun (WGS) entry which is preliminary data.</text>
</comment>
<keyword evidence="3" id="KW-1003">Cell membrane</keyword>
<dbReference type="Pfam" id="PF00664">
    <property type="entry name" value="ABC_membrane"/>
    <property type="match status" value="1"/>
</dbReference>
<feature type="domain" description="ABC transmembrane type-1" evidence="14">
    <location>
        <begin position="164"/>
        <end position="443"/>
    </location>
</feature>
<dbReference type="GO" id="GO:0015421">
    <property type="term" value="F:ABC-type oligopeptide transporter activity"/>
    <property type="evidence" value="ECO:0007669"/>
    <property type="project" value="TreeGrafter"/>
</dbReference>
<dbReference type="PROSITE" id="PS50929">
    <property type="entry name" value="ABC_TM1F"/>
    <property type="match status" value="1"/>
</dbReference>
<evidence type="ECO:0000256" key="6">
    <source>
        <dbReference type="ARBA" id="ARBA00022741"/>
    </source>
</evidence>
<dbReference type="Proteomes" id="UP000587760">
    <property type="component" value="Unassembled WGS sequence"/>
</dbReference>
<dbReference type="CDD" id="cd18570">
    <property type="entry name" value="ABC_6TM_PCAT1_LagD_like"/>
    <property type="match status" value="1"/>
</dbReference>
<dbReference type="GO" id="GO:0008234">
    <property type="term" value="F:cysteine-type peptidase activity"/>
    <property type="evidence" value="ECO:0007669"/>
    <property type="project" value="InterPro"/>
</dbReference>
<feature type="transmembrane region" description="Helical" evidence="12">
    <location>
        <begin position="300"/>
        <end position="319"/>
    </location>
</feature>
<dbReference type="EMBL" id="JACHGJ010000002">
    <property type="protein sequence ID" value="MBB6479599.1"/>
    <property type="molecule type" value="Genomic_DNA"/>
</dbReference>
<dbReference type="GO" id="GO:0006508">
    <property type="term" value="P:proteolysis"/>
    <property type="evidence" value="ECO:0007669"/>
    <property type="project" value="UniProtKB-KW"/>
</dbReference>
<protein>
    <submittedName>
        <fullName evidence="16">ATP-binding cassette subfamily B protein</fullName>
    </submittedName>
</protein>
<dbReference type="PANTHER" id="PTHR43394">
    <property type="entry name" value="ATP-DEPENDENT PERMEASE MDL1, MITOCHONDRIAL"/>
    <property type="match status" value="1"/>
</dbReference>
<evidence type="ECO:0000256" key="11">
    <source>
        <dbReference type="ARBA" id="ARBA00023136"/>
    </source>
</evidence>
<dbReference type="SMART" id="SM00382">
    <property type="entry name" value="AAA"/>
    <property type="match status" value="1"/>
</dbReference>
<dbReference type="GO" id="GO:0016887">
    <property type="term" value="F:ATP hydrolysis activity"/>
    <property type="evidence" value="ECO:0007669"/>
    <property type="project" value="InterPro"/>
</dbReference>
<dbReference type="InterPro" id="IPR005897">
    <property type="entry name" value="Pept_C39_ABC_bacteriocin"/>
</dbReference>
<dbReference type="SUPFAM" id="SSF52540">
    <property type="entry name" value="P-loop containing nucleoside triphosphate hydrolases"/>
    <property type="match status" value="1"/>
</dbReference>
<reference evidence="16 17" key="1">
    <citation type="submission" date="2020-08" db="EMBL/GenBank/DDBJ databases">
        <title>Genomic Encyclopedia of Type Strains, Phase IV (KMG-IV): sequencing the most valuable type-strain genomes for metagenomic binning, comparative biology and taxonomic classification.</title>
        <authorList>
            <person name="Goeker M."/>
        </authorList>
    </citation>
    <scope>NUCLEOTIDE SEQUENCE [LARGE SCALE GENOMIC DNA]</scope>
    <source>
        <strain evidence="16 17">DSM 2461</strain>
    </source>
</reference>
<keyword evidence="10 12" id="KW-1133">Transmembrane helix</keyword>
<dbReference type="FunFam" id="3.40.50.300:FF:000287">
    <property type="entry name" value="Multidrug ABC transporter ATP-binding protein"/>
    <property type="match status" value="1"/>
</dbReference>
<keyword evidence="5 12" id="KW-0812">Transmembrane</keyword>
<comment type="subcellular location">
    <subcellularLocation>
        <location evidence="1">Cell membrane</location>
        <topology evidence="1">Multi-pass membrane protein</topology>
    </subcellularLocation>
</comment>
<feature type="transmembrane region" description="Helical" evidence="12">
    <location>
        <begin position="164"/>
        <end position="186"/>
    </location>
</feature>
<feature type="domain" description="ABC transporter" evidence="13">
    <location>
        <begin position="476"/>
        <end position="710"/>
    </location>
</feature>
<accession>A0A841R9I1</accession>
<dbReference type="InterPro" id="IPR036640">
    <property type="entry name" value="ABC1_TM_sf"/>
</dbReference>
<dbReference type="InterPro" id="IPR003593">
    <property type="entry name" value="AAA+_ATPase"/>
</dbReference>
<keyword evidence="9" id="KW-1278">Translocase</keyword>
<evidence type="ECO:0000256" key="12">
    <source>
        <dbReference type="SAM" id="Phobius"/>
    </source>
</evidence>
<keyword evidence="2" id="KW-0813">Transport</keyword>
<evidence type="ECO:0000256" key="1">
    <source>
        <dbReference type="ARBA" id="ARBA00004651"/>
    </source>
</evidence>
<gene>
    <name evidence="16" type="ORF">HNR50_001257</name>
</gene>
<evidence type="ECO:0000313" key="17">
    <source>
        <dbReference type="Proteomes" id="UP000587760"/>
    </source>
</evidence>
<dbReference type="NCBIfam" id="TIGR01193">
    <property type="entry name" value="bacteriocin_ABC"/>
    <property type="match status" value="1"/>
</dbReference>
<dbReference type="AlphaFoldDB" id="A0A841R9I1"/>
<dbReference type="InterPro" id="IPR027417">
    <property type="entry name" value="P-loop_NTPase"/>
</dbReference>
<evidence type="ECO:0000256" key="10">
    <source>
        <dbReference type="ARBA" id="ARBA00022989"/>
    </source>
</evidence>
<dbReference type="InterPro" id="IPR011527">
    <property type="entry name" value="ABC1_TM_dom"/>
</dbReference>
<evidence type="ECO:0000256" key="8">
    <source>
        <dbReference type="ARBA" id="ARBA00022840"/>
    </source>
</evidence>
<dbReference type="InterPro" id="IPR039421">
    <property type="entry name" value="Type_1_exporter"/>
</dbReference>
<dbReference type="PANTHER" id="PTHR43394:SF1">
    <property type="entry name" value="ATP-BINDING CASSETTE SUB-FAMILY B MEMBER 10, MITOCHONDRIAL"/>
    <property type="match status" value="1"/>
</dbReference>
<keyword evidence="6" id="KW-0547">Nucleotide-binding</keyword>
<evidence type="ECO:0000256" key="9">
    <source>
        <dbReference type="ARBA" id="ARBA00022967"/>
    </source>
</evidence>
<dbReference type="PROSITE" id="PS50990">
    <property type="entry name" value="PEPTIDASE_C39"/>
    <property type="match status" value="1"/>
</dbReference>
<dbReference type="SUPFAM" id="SSF90123">
    <property type="entry name" value="ABC transporter transmembrane region"/>
    <property type="match status" value="1"/>
</dbReference>
<feature type="transmembrane region" description="Helical" evidence="12">
    <location>
        <begin position="271"/>
        <end position="294"/>
    </location>
</feature>